<dbReference type="CDD" id="cd00158">
    <property type="entry name" value="RHOD"/>
    <property type="match status" value="1"/>
</dbReference>
<dbReference type="InterPro" id="IPR036873">
    <property type="entry name" value="Rhodanese-like_dom_sf"/>
</dbReference>
<protein>
    <submittedName>
        <fullName evidence="3">Rhodanese-like domain-containing protein</fullName>
    </submittedName>
</protein>
<gene>
    <name evidence="3" type="ORF">IT882_10080</name>
</gene>
<dbReference type="InterPro" id="IPR001763">
    <property type="entry name" value="Rhodanese-like_dom"/>
</dbReference>
<feature type="signal peptide" evidence="1">
    <location>
        <begin position="1"/>
        <end position="21"/>
    </location>
</feature>
<evidence type="ECO:0000313" key="3">
    <source>
        <dbReference type="EMBL" id="QPE03657.1"/>
    </source>
</evidence>
<accession>A0A7S8MV07</accession>
<dbReference type="PROSITE" id="PS50206">
    <property type="entry name" value="RHODANESE_3"/>
    <property type="match status" value="1"/>
</dbReference>
<dbReference type="RefSeq" id="WP_195691750.1">
    <property type="nucleotide sequence ID" value="NZ_CP064760.1"/>
</dbReference>
<evidence type="ECO:0000259" key="2">
    <source>
        <dbReference type="PROSITE" id="PS50206"/>
    </source>
</evidence>
<dbReference type="SUPFAM" id="SSF52821">
    <property type="entry name" value="Rhodanese/Cell cycle control phosphatase"/>
    <property type="match status" value="1"/>
</dbReference>
<dbReference type="KEGG" id="msf:IT882_10080"/>
<dbReference type="Pfam" id="PF00581">
    <property type="entry name" value="Rhodanese"/>
    <property type="match status" value="1"/>
</dbReference>
<feature type="domain" description="Rhodanese" evidence="2">
    <location>
        <begin position="31"/>
        <end position="120"/>
    </location>
</feature>
<evidence type="ECO:0000313" key="4">
    <source>
        <dbReference type="Proteomes" id="UP000594480"/>
    </source>
</evidence>
<organism evidence="3 4">
    <name type="scientific">Microbacterium schleiferi</name>
    <dbReference type="NCBI Taxonomy" id="69362"/>
    <lineage>
        <taxon>Bacteria</taxon>
        <taxon>Bacillati</taxon>
        <taxon>Actinomycetota</taxon>
        <taxon>Actinomycetes</taxon>
        <taxon>Micrococcales</taxon>
        <taxon>Microbacteriaceae</taxon>
        <taxon>Microbacterium</taxon>
    </lineage>
</organism>
<feature type="chain" id="PRO_5032750638" evidence="1">
    <location>
        <begin position="22"/>
        <end position="122"/>
    </location>
</feature>
<sequence>MRRIRILFAALAAAVLVTSLAACSTTPSVEVADDAVIIDVRAPEEYAEGHLEGAINVNLQSGSFDQEIAEQPLDGAYVVYCRSGNRSAQAASIMTELGFTDVTDAGGITEASSATGIPIVTG</sequence>
<dbReference type="AlphaFoldDB" id="A0A7S8MV07"/>
<name>A0A7S8MV07_9MICO</name>
<dbReference type="EMBL" id="CP064760">
    <property type="protein sequence ID" value="QPE03657.1"/>
    <property type="molecule type" value="Genomic_DNA"/>
</dbReference>
<dbReference type="InterPro" id="IPR052367">
    <property type="entry name" value="Thiosulfate_ST/Rhodanese-like"/>
</dbReference>
<evidence type="ECO:0000256" key="1">
    <source>
        <dbReference type="SAM" id="SignalP"/>
    </source>
</evidence>
<reference evidence="3 4" key="1">
    <citation type="submission" date="2020-11" db="EMBL/GenBank/DDBJ databases">
        <title>Amino acid is mineralized and recycled by bacteria in oceanic microbiome.</title>
        <authorList>
            <person name="Zheng L.Y."/>
        </authorList>
    </citation>
    <scope>NUCLEOTIDE SEQUENCE [LARGE SCALE GENOMIC DNA]</scope>
    <source>
        <strain evidence="3 4">A32-1</strain>
    </source>
</reference>
<dbReference type="PANTHER" id="PTHR45431">
    <property type="entry name" value="RHODANESE-LIKE DOMAIN-CONTAINING PROTEIN 15, CHLOROPLASTIC"/>
    <property type="match status" value="1"/>
</dbReference>
<dbReference type="SMART" id="SM00450">
    <property type="entry name" value="RHOD"/>
    <property type="match status" value="1"/>
</dbReference>
<dbReference type="PROSITE" id="PS51257">
    <property type="entry name" value="PROKAR_LIPOPROTEIN"/>
    <property type="match status" value="1"/>
</dbReference>
<keyword evidence="1" id="KW-0732">Signal</keyword>
<dbReference type="Proteomes" id="UP000594480">
    <property type="component" value="Chromosome"/>
</dbReference>
<keyword evidence="4" id="KW-1185">Reference proteome</keyword>
<dbReference type="PANTHER" id="PTHR45431:SF3">
    <property type="entry name" value="RHODANESE-LIKE DOMAIN-CONTAINING PROTEIN 15, CHLOROPLASTIC"/>
    <property type="match status" value="1"/>
</dbReference>
<proteinExistence type="predicted"/>
<dbReference type="Gene3D" id="3.40.250.10">
    <property type="entry name" value="Rhodanese-like domain"/>
    <property type="match status" value="1"/>
</dbReference>